<protein>
    <recommendedName>
        <fullName evidence="6">DUF4175 family protein</fullName>
    </recommendedName>
</protein>
<gene>
    <name evidence="4" type="ORF">GN138_11560</name>
</gene>
<feature type="region of interest" description="Disordered" evidence="2">
    <location>
        <begin position="727"/>
        <end position="766"/>
    </location>
</feature>
<feature type="coiled-coil region" evidence="1">
    <location>
        <begin position="487"/>
        <end position="517"/>
    </location>
</feature>
<evidence type="ECO:0000256" key="3">
    <source>
        <dbReference type="SAM" id="Phobius"/>
    </source>
</evidence>
<evidence type="ECO:0000256" key="1">
    <source>
        <dbReference type="SAM" id="Coils"/>
    </source>
</evidence>
<keyword evidence="3" id="KW-0472">Membrane</keyword>
<evidence type="ECO:0008006" key="6">
    <source>
        <dbReference type="Google" id="ProtNLM"/>
    </source>
</evidence>
<feature type="compositionally biased region" description="Gly residues" evidence="2">
    <location>
        <begin position="1041"/>
        <end position="1062"/>
    </location>
</feature>
<reference evidence="4 5" key="1">
    <citation type="submission" date="2019-12" db="EMBL/GenBank/DDBJ databases">
        <authorList>
            <person name="Li J."/>
        </authorList>
    </citation>
    <scope>NUCLEOTIDE SEQUENCE [LARGE SCALE GENOMIC DNA]</scope>
    <source>
        <strain evidence="4 5">HL2-2</strain>
    </source>
</reference>
<feature type="compositionally biased region" description="Gly residues" evidence="2">
    <location>
        <begin position="996"/>
        <end position="1012"/>
    </location>
</feature>
<evidence type="ECO:0000313" key="5">
    <source>
        <dbReference type="Proteomes" id="UP000478208"/>
    </source>
</evidence>
<keyword evidence="5" id="KW-1185">Reference proteome</keyword>
<feature type="compositionally biased region" description="Basic and acidic residues" evidence="2">
    <location>
        <begin position="1027"/>
        <end position="1040"/>
    </location>
</feature>
<feature type="compositionally biased region" description="Basic and acidic residues" evidence="2">
    <location>
        <begin position="938"/>
        <end position="991"/>
    </location>
</feature>
<proteinExistence type="predicted"/>
<name>A0A6L6U9W0_9FLAO</name>
<feature type="transmembrane region" description="Helical" evidence="3">
    <location>
        <begin position="26"/>
        <end position="51"/>
    </location>
</feature>
<feature type="region of interest" description="Disordered" evidence="2">
    <location>
        <begin position="656"/>
        <end position="684"/>
    </location>
</feature>
<keyword evidence="1" id="KW-0175">Coiled coil</keyword>
<comment type="caution">
    <text evidence="4">The sequence shown here is derived from an EMBL/GenBank/DDBJ whole genome shotgun (WGS) entry which is preliminary data.</text>
</comment>
<keyword evidence="3" id="KW-1133">Transmembrane helix</keyword>
<dbReference type="Proteomes" id="UP000478208">
    <property type="component" value="Unassembled WGS sequence"/>
</dbReference>
<evidence type="ECO:0000256" key="2">
    <source>
        <dbReference type="SAM" id="MobiDB-lite"/>
    </source>
</evidence>
<dbReference type="EMBL" id="WOWS01000004">
    <property type="protein sequence ID" value="MUU79085.1"/>
    <property type="molecule type" value="Genomic_DNA"/>
</dbReference>
<feature type="compositionally biased region" description="Basic residues" evidence="2">
    <location>
        <begin position="752"/>
        <end position="762"/>
    </location>
</feature>
<accession>A0A6L6U9W0</accession>
<feature type="transmembrane region" description="Helical" evidence="3">
    <location>
        <begin position="57"/>
        <end position="75"/>
    </location>
</feature>
<evidence type="ECO:0000313" key="4">
    <source>
        <dbReference type="EMBL" id="MUU79085.1"/>
    </source>
</evidence>
<feature type="compositionally biased region" description="Low complexity" evidence="2">
    <location>
        <begin position="1013"/>
        <end position="1026"/>
    </location>
</feature>
<dbReference type="PANTHER" id="PTHR24637:SF417">
    <property type="entry name" value="COL_CUTICLE_N DOMAIN-CONTAINING PROTEIN"/>
    <property type="match status" value="1"/>
</dbReference>
<dbReference type="PANTHER" id="PTHR24637">
    <property type="entry name" value="COLLAGEN"/>
    <property type="match status" value="1"/>
</dbReference>
<organism evidence="4 5">
    <name type="scientific">Winogradskyella endarachnes</name>
    <dbReference type="NCBI Taxonomy" id="2681965"/>
    <lineage>
        <taxon>Bacteria</taxon>
        <taxon>Pseudomonadati</taxon>
        <taxon>Bacteroidota</taxon>
        <taxon>Flavobacteriia</taxon>
        <taxon>Flavobacteriales</taxon>
        <taxon>Flavobacteriaceae</taxon>
        <taxon>Winogradskyella</taxon>
    </lineage>
</organism>
<dbReference type="RefSeq" id="WP_157364157.1">
    <property type="nucleotide sequence ID" value="NZ_WOWS01000004.1"/>
</dbReference>
<dbReference type="AlphaFoldDB" id="A0A6L6U9W0"/>
<sequence length="1214" mass="139092">MTNFENIKQKLEQFIKRYYTNELLKGAILFFAIGLLYLIITIFIEYVLWLNPTARTILFWVFIAVELALFVKFIAIPLSHLFKLRQGINYETASKLIGNHFPEVNDKLLNVLQLNQSPQQSDLLLASIEQKSQELQPIPFKSAVNFKSNTKYLKYAAIPIAILLLSFLTGKINWFSDSYERVVNYKTAYEPPAPFQFFVLNENLQAIENKDFKLNISTAGNVIPENAQIKFNGQSYFLQQVATGEFQYTFSLPKEAIEFTLSANDVTSKPYKLTVVNTPNLVNFEMVLDYPSHTKKQDEVLKSTGSAVIPEGTNVTWKAKTKSTTGVQIYAEDTLSFKSNSNGNFEASKRLYKNYNYSITTSNEDLKDYENLAYNISVVKDTYPEMKIKVQKDSVDQQSLYFYGQASDDYGLTKLQLVYYPTDDESKKEVEPINISKSNFTEFVSAFPNQFNLEDGVSYQLYFEVFDNDALHKYKRTKSSTFSYRKLTKDEEEQKQLNEQNETIKDISKTFNKLQEQDKKLEEFSKTQKEKESLNFNDKKKFEEFLKRQKNQEQLMKNFNKKLQDNLEEFQIDEKKDDQFKEDLKERLKENEEQLKKDEELLKELEELKDKINKEEFTQKLEELAKQNKNKKRSMKQLLELTKRFYVMKKAEKMSNELEKLSEKQQKLSEEDKVNNKEAQDKLNKEFDKLQKELEELKREDRQLQRPMKIARDEFLEDEIKFDQKEAKEALEKKEEAESKDDQKEAQEQKQKAKKQQKKAAQKIKQMSDMMKMKAGGGGGGDQMSEDIDALRQILENLLLYSFDQEALMETFESIGINNNNYGKYIIEQSNLREHFEHIDDSLFALSLRQPKISEKVNSQITEVYFNIDKALEQLCENRLYQGVGAQQYAVTSTNELASFLSDVLDNMEMQMNPSQGEGGDSQLEDIIMSQEELNKKMEEGVKKGEEGKEGDEGNEGEGEKPGNDGKEGKEGQGEKPGEQGKAGKEGKAGKSGENGKSGEGQGKSGQGGKSGQNGEQQGDGNQNGQKDGRNGKGEGENGEGKNGQGKGKSGKNGGDGNGNGDGEGDKNDGYGEGGSEEQNGELYKIYQKQQLLRQALEDKFAKEGKIESAGQLIKQMEEIELDLLNTGFTNQTLQKMMDVQHQLLKLENATFMQGQDTKRKSETNTEEFNHNNGSQIPTAKQYFNTTEILNRQALPLQNHLKKKIQEYFNKAND</sequence>
<feature type="compositionally biased region" description="Basic and acidic residues" evidence="2">
    <location>
        <begin position="727"/>
        <end position="751"/>
    </location>
</feature>
<keyword evidence="3" id="KW-0812">Transmembrane</keyword>
<feature type="region of interest" description="Disordered" evidence="2">
    <location>
        <begin position="938"/>
        <end position="1078"/>
    </location>
</feature>